<comment type="cofactor">
    <cofactor evidence="1">
        <name>Mg(2+)</name>
        <dbReference type="ChEBI" id="CHEBI:18420"/>
    </cofactor>
</comment>
<keyword evidence="1" id="KW-0227">DNA damage</keyword>
<evidence type="ECO:0000313" key="4">
    <source>
        <dbReference type="Proteomes" id="UP001652660"/>
    </source>
</evidence>
<dbReference type="PANTHER" id="PTHR10492:SF100">
    <property type="entry name" value="ATP-DEPENDENT DNA HELICASE"/>
    <property type="match status" value="1"/>
</dbReference>
<dbReference type="InterPro" id="IPR027417">
    <property type="entry name" value="P-loop_NTPase"/>
</dbReference>
<dbReference type="Pfam" id="PF21530">
    <property type="entry name" value="Pif1_2B_dom"/>
    <property type="match status" value="1"/>
</dbReference>
<keyword evidence="1" id="KW-0234">DNA repair</keyword>
<name>A0ABM4WML3_COFAR</name>
<keyword evidence="1" id="KW-0233">DNA recombination</keyword>
<accession>A0ABM4WML3</accession>
<dbReference type="InterPro" id="IPR049163">
    <property type="entry name" value="Pif1-like_2B_dom"/>
</dbReference>
<keyword evidence="4" id="KW-1185">Reference proteome</keyword>
<proteinExistence type="inferred from homology"/>
<evidence type="ECO:0000259" key="2">
    <source>
        <dbReference type="Pfam" id="PF05970"/>
    </source>
</evidence>
<dbReference type="Pfam" id="PF05970">
    <property type="entry name" value="PIF1"/>
    <property type="match status" value="1"/>
</dbReference>
<reference evidence="5 6" key="1">
    <citation type="submission" date="2025-05" db="UniProtKB">
        <authorList>
            <consortium name="RefSeq"/>
        </authorList>
    </citation>
    <scope>IDENTIFICATION</scope>
    <source>
        <tissue evidence="5 6">Leaves</tissue>
    </source>
</reference>
<gene>
    <name evidence="5" type="primary">LOC140035625</name>
    <name evidence="6" type="synonym">LOC140036242</name>
</gene>
<protein>
    <recommendedName>
        <fullName evidence="1">ATP-dependent DNA helicase</fullName>
        <ecNumber evidence="1">5.6.2.3</ecNumber>
    </recommendedName>
</protein>
<dbReference type="RefSeq" id="XP_071933031.1">
    <property type="nucleotide sequence ID" value="XM_072076930.1"/>
</dbReference>
<evidence type="ECO:0000313" key="5">
    <source>
        <dbReference type="RefSeq" id="XP_071933031.1"/>
    </source>
</evidence>
<dbReference type="Gene3D" id="3.40.50.300">
    <property type="entry name" value="P-loop containing nucleotide triphosphate hydrolases"/>
    <property type="match status" value="1"/>
</dbReference>
<keyword evidence="1" id="KW-0547">Nucleotide-binding</keyword>
<sequence length="701" mass="79439">MALQVHLEGEQSMVFNEHDILERVAVDERTSQTMLTKFFQMNNKDGHAKDLKCLYKDFPQHFVWNATHRIWEPRQRRSTIGRLTAVHSTQGEKYYLRMLLMHVKGPMSYESLKHIGSRTASTFREVAEILGLLKTDDSAEQCLLEVVSFQMPYTLRHLFALILVHVVPPNPILLWQKFEPYLSEDIFKDKSLSPEQTRLKVLQLIDSYQQYMGKHLADFKIPVPNTDDFSIQRDTQEIEAELDIKVSTEDIASVALLNAHQRFVYIKIINSIDNDIPGAFFIDGSGGTGKTFLYKALLATVRSKGEIALATVSCGIAASILPGGRTAHSQFKIPIDENNDSGCNVNKQSNSARLIKQARLIIWDEATMAKKYAIECFDKLLRDIMDSDTVFGGKVVVFGGDFCQTIPVVVKGYKEDYISASLVKSYVWNHLEKLHLVENMRAYLDKPFSEFLLSLGNGTLPCFDDSRIVLPHHLTMAFVDDQSSLFALINSVFPDLTAFGLHSLHTINRAILTTKNDFVYEINNLLMTQFPGIEHRYLSYDETIDQSKQAEHEDFLHSLESRSLPTHELILKVNSPIILLRNLNPREGLCNETRLICLGVAPNVIHALITVGNHTGKQVFLPKISLQCSNSNIYIVPFKRTQFPIRLCFAMTINKTQGQTLDFVGLYLKEPVFGHGQLYVALSRAKTANDVRVLVKPSLDE</sequence>
<comment type="catalytic activity">
    <reaction evidence="1">
        <text>ATP + H2O = ADP + phosphate + H(+)</text>
        <dbReference type="Rhea" id="RHEA:13065"/>
        <dbReference type="ChEBI" id="CHEBI:15377"/>
        <dbReference type="ChEBI" id="CHEBI:15378"/>
        <dbReference type="ChEBI" id="CHEBI:30616"/>
        <dbReference type="ChEBI" id="CHEBI:43474"/>
        <dbReference type="ChEBI" id="CHEBI:456216"/>
        <dbReference type="EC" id="5.6.2.3"/>
    </reaction>
</comment>
<dbReference type="Proteomes" id="UP001652660">
    <property type="component" value="Chromosome 2c"/>
</dbReference>
<keyword evidence="1" id="KW-0378">Hydrolase</keyword>
<feature type="domain" description="DNA helicase Pif1-like DEAD-box helicase" evidence="2">
    <location>
        <begin position="257"/>
        <end position="461"/>
    </location>
</feature>
<dbReference type="GeneID" id="140035625"/>
<dbReference type="SUPFAM" id="SSF52540">
    <property type="entry name" value="P-loop containing nucleoside triphosphate hydrolases"/>
    <property type="match status" value="2"/>
</dbReference>
<organism evidence="4 5">
    <name type="scientific">Coffea arabica</name>
    <name type="common">Arabian coffee</name>
    <dbReference type="NCBI Taxonomy" id="13443"/>
    <lineage>
        <taxon>Eukaryota</taxon>
        <taxon>Viridiplantae</taxon>
        <taxon>Streptophyta</taxon>
        <taxon>Embryophyta</taxon>
        <taxon>Tracheophyta</taxon>
        <taxon>Spermatophyta</taxon>
        <taxon>Magnoliopsida</taxon>
        <taxon>eudicotyledons</taxon>
        <taxon>Gunneridae</taxon>
        <taxon>Pentapetalae</taxon>
        <taxon>asterids</taxon>
        <taxon>lamiids</taxon>
        <taxon>Gentianales</taxon>
        <taxon>Rubiaceae</taxon>
        <taxon>Ixoroideae</taxon>
        <taxon>Gardenieae complex</taxon>
        <taxon>Bertiereae - Coffeeae clade</taxon>
        <taxon>Coffeeae</taxon>
        <taxon>Coffea</taxon>
    </lineage>
</organism>
<keyword evidence="1" id="KW-0067">ATP-binding</keyword>
<evidence type="ECO:0000256" key="1">
    <source>
        <dbReference type="RuleBase" id="RU363044"/>
    </source>
</evidence>
<dbReference type="RefSeq" id="XP_071933681.1">
    <property type="nucleotide sequence ID" value="XM_072077580.1"/>
</dbReference>
<evidence type="ECO:0000313" key="6">
    <source>
        <dbReference type="RefSeq" id="XP_071933681.1"/>
    </source>
</evidence>
<dbReference type="EC" id="5.6.2.3" evidence="1"/>
<dbReference type="InterPro" id="IPR010285">
    <property type="entry name" value="DNA_helicase_pif1-like_DEAD"/>
</dbReference>
<dbReference type="PANTHER" id="PTHR10492">
    <property type="match status" value="1"/>
</dbReference>
<comment type="similarity">
    <text evidence="1">Belongs to the helicase family.</text>
</comment>
<dbReference type="Proteomes" id="UP001652660">
    <property type="component" value="Chromosome 2e"/>
</dbReference>
<evidence type="ECO:0000259" key="3">
    <source>
        <dbReference type="Pfam" id="PF21530"/>
    </source>
</evidence>
<dbReference type="CDD" id="cd18809">
    <property type="entry name" value="SF1_C_RecD"/>
    <property type="match status" value="1"/>
</dbReference>
<keyword evidence="1" id="KW-0347">Helicase</keyword>
<feature type="domain" description="DNA helicase Pif1-like 2B" evidence="3">
    <location>
        <begin position="554"/>
        <end position="596"/>
    </location>
</feature>